<dbReference type="AlphaFoldDB" id="A0A840P7G7"/>
<dbReference type="InterPro" id="IPR050490">
    <property type="entry name" value="Bact_solute-bd_prot1"/>
</dbReference>
<gene>
    <name evidence="2" type="ORF">HNP84_004268</name>
</gene>
<reference evidence="2 3" key="1">
    <citation type="submission" date="2020-08" db="EMBL/GenBank/DDBJ databases">
        <title>Genomic Encyclopedia of Type Strains, Phase IV (KMG-IV): sequencing the most valuable type-strain genomes for metagenomic binning, comparative biology and taxonomic classification.</title>
        <authorList>
            <person name="Goeker M."/>
        </authorList>
    </citation>
    <scope>NUCLEOTIDE SEQUENCE [LARGE SCALE GENOMIC DNA]</scope>
    <source>
        <strain evidence="2 3">DSM 45615</strain>
    </source>
</reference>
<protein>
    <submittedName>
        <fullName evidence="2">Multiple sugar transport system substrate-binding protein</fullName>
    </submittedName>
</protein>
<dbReference type="SUPFAM" id="SSF53850">
    <property type="entry name" value="Periplasmic binding protein-like II"/>
    <property type="match status" value="1"/>
</dbReference>
<dbReference type="PANTHER" id="PTHR43649:SF12">
    <property type="entry name" value="DIACETYLCHITOBIOSE BINDING PROTEIN DASA"/>
    <property type="match status" value="1"/>
</dbReference>
<feature type="chain" id="PRO_5032687884" evidence="1">
    <location>
        <begin position="25"/>
        <end position="432"/>
    </location>
</feature>
<dbReference type="PANTHER" id="PTHR43649">
    <property type="entry name" value="ARABINOSE-BINDING PROTEIN-RELATED"/>
    <property type="match status" value="1"/>
</dbReference>
<dbReference type="InterPro" id="IPR006059">
    <property type="entry name" value="SBP"/>
</dbReference>
<dbReference type="Gene3D" id="3.40.190.10">
    <property type="entry name" value="Periplasmic binding protein-like II"/>
    <property type="match status" value="1"/>
</dbReference>
<evidence type="ECO:0000256" key="1">
    <source>
        <dbReference type="SAM" id="SignalP"/>
    </source>
</evidence>
<name>A0A840P7G7_9ACTN</name>
<feature type="signal peptide" evidence="1">
    <location>
        <begin position="1"/>
        <end position="24"/>
    </location>
</feature>
<keyword evidence="1" id="KW-0732">Signal</keyword>
<keyword evidence="3" id="KW-1185">Reference proteome</keyword>
<keyword evidence="2" id="KW-0813">Transport</keyword>
<sequence length="432" mass="46858">MRLRSRTWLVTMTAAIALMSTACAGQGQGGGDAGGSGGPVTLKFWNGFTGPDRAAVEGIVSKFNSSQDKVKIEMEIMPWDVFFDKLLPSLGSGTGPDIAAMDTAQIPQYAARNVFQPLDDLYGPQGIDENVLVRSAVDATVFKGKRYGVPMNFTTLKLYWNKDMFREAGLDPDKPPADWDEFGDYARKLTKDTDGDGKPEQYGLAIADHATIAMWPILFWQNGGGVVSEDGRTAMLDDPATIEAARHWAGLITKDKIAPVGLSGADADKLFQSKKAAMEIVGPWMTTGFEQAGIDFGIAMPPAGPKARVTLGTSVAFTLSSRATGQKKQAARDFFAYWNSKESQAYWSANSGFPPNRTDLTADELKGNPYSALFGQDADKSRFYLAGVQEFQKVNETLFEPALQRVLNGKGDIEQVFGQADKEIQAVLDNAQ</sequence>
<accession>A0A840P7G7</accession>
<dbReference type="PROSITE" id="PS51257">
    <property type="entry name" value="PROKAR_LIPOPROTEIN"/>
    <property type="match status" value="1"/>
</dbReference>
<dbReference type="Proteomes" id="UP000578449">
    <property type="component" value="Unassembled WGS sequence"/>
</dbReference>
<keyword evidence="2" id="KW-0762">Sugar transport</keyword>
<dbReference type="CDD" id="cd14748">
    <property type="entry name" value="PBP2_UgpB"/>
    <property type="match status" value="1"/>
</dbReference>
<dbReference type="Pfam" id="PF01547">
    <property type="entry name" value="SBP_bac_1"/>
    <property type="match status" value="1"/>
</dbReference>
<evidence type="ECO:0000313" key="2">
    <source>
        <dbReference type="EMBL" id="MBB5134536.1"/>
    </source>
</evidence>
<evidence type="ECO:0000313" key="3">
    <source>
        <dbReference type="Proteomes" id="UP000578449"/>
    </source>
</evidence>
<organism evidence="2 3">
    <name type="scientific">Thermocatellispora tengchongensis</name>
    <dbReference type="NCBI Taxonomy" id="1073253"/>
    <lineage>
        <taxon>Bacteria</taxon>
        <taxon>Bacillati</taxon>
        <taxon>Actinomycetota</taxon>
        <taxon>Actinomycetes</taxon>
        <taxon>Streptosporangiales</taxon>
        <taxon>Streptosporangiaceae</taxon>
        <taxon>Thermocatellispora</taxon>
    </lineage>
</organism>
<proteinExistence type="predicted"/>
<dbReference type="RefSeq" id="WP_221336508.1">
    <property type="nucleotide sequence ID" value="NZ_BAABIX010000007.1"/>
</dbReference>
<dbReference type="EMBL" id="JACHGN010000008">
    <property type="protein sequence ID" value="MBB5134536.1"/>
    <property type="molecule type" value="Genomic_DNA"/>
</dbReference>
<comment type="caution">
    <text evidence="2">The sequence shown here is derived from an EMBL/GenBank/DDBJ whole genome shotgun (WGS) entry which is preliminary data.</text>
</comment>